<dbReference type="InterPro" id="IPR015943">
    <property type="entry name" value="WD40/YVTN_repeat-like_dom_sf"/>
</dbReference>
<dbReference type="PROSITE" id="PS50082">
    <property type="entry name" value="WD_REPEATS_2"/>
    <property type="match status" value="3"/>
</dbReference>
<keyword evidence="13" id="KW-1185">Reference proteome</keyword>
<keyword evidence="6" id="KW-0963">Cytoplasm</keyword>
<comment type="subcellular location">
    <subcellularLocation>
        <location evidence="2">Cytoplasm</location>
    </subcellularLocation>
    <subcellularLocation>
        <location evidence="1">Nucleus</location>
    </subcellularLocation>
</comment>
<dbReference type="GO" id="GO:0002098">
    <property type="term" value="P:tRNA wobble uridine modification"/>
    <property type="evidence" value="ECO:0007669"/>
    <property type="project" value="InterPro"/>
</dbReference>
<evidence type="ECO:0000313" key="12">
    <source>
        <dbReference type="EMBL" id="CAH0383711.1"/>
    </source>
</evidence>
<dbReference type="EMBL" id="OU963871">
    <property type="protein sequence ID" value="CAH0383711.1"/>
    <property type="molecule type" value="Genomic_DNA"/>
</dbReference>
<evidence type="ECO:0000256" key="9">
    <source>
        <dbReference type="ARBA" id="ARBA00022737"/>
    </source>
</evidence>
<dbReference type="InterPro" id="IPR036322">
    <property type="entry name" value="WD40_repeat_dom_sf"/>
</dbReference>
<feature type="repeat" description="WD" evidence="11">
    <location>
        <begin position="210"/>
        <end position="254"/>
    </location>
</feature>
<evidence type="ECO:0000256" key="11">
    <source>
        <dbReference type="PROSITE-ProRule" id="PRU00221"/>
    </source>
</evidence>
<dbReference type="AlphaFoldDB" id="A0A9P0EZT3"/>
<dbReference type="FunFam" id="2.130.10.10:FF:000400">
    <property type="entry name" value="Elongator acetyltransferase complex subunit 2"/>
    <property type="match status" value="1"/>
</dbReference>
<reference evidence="12" key="1">
    <citation type="submission" date="2021-12" db="EMBL/GenBank/DDBJ databases">
        <authorList>
            <person name="King R."/>
        </authorList>
    </citation>
    <scope>NUCLEOTIDE SEQUENCE</scope>
</reference>
<accession>A0A9P0EZT3</accession>
<keyword evidence="8" id="KW-0819">tRNA processing</keyword>
<comment type="similarity">
    <text evidence="4">Belongs to the WD repeat ELP2 family.</text>
</comment>
<evidence type="ECO:0000256" key="6">
    <source>
        <dbReference type="ARBA" id="ARBA00022490"/>
    </source>
</evidence>
<evidence type="ECO:0000256" key="7">
    <source>
        <dbReference type="ARBA" id="ARBA00022574"/>
    </source>
</evidence>
<dbReference type="InterPro" id="IPR037289">
    <property type="entry name" value="Elp2"/>
</dbReference>
<gene>
    <name evidence="12" type="ORF">BEMITA_LOCUS3134</name>
</gene>
<keyword evidence="7 11" id="KW-0853">WD repeat</keyword>
<feature type="repeat" description="WD" evidence="11">
    <location>
        <begin position="386"/>
        <end position="416"/>
    </location>
</feature>
<dbReference type="PANTHER" id="PTHR44111">
    <property type="entry name" value="ELONGATOR COMPLEX PROTEIN 2"/>
    <property type="match status" value="1"/>
</dbReference>
<evidence type="ECO:0000256" key="8">
    <source>
        <dbReference type="ARBA" id="ARBA00022694"/>
    </source>
</evidence>
<dbReference type="GO" id="GO:0005634">
    <property type="term" value="C:nucleus"/>
    <property type="evidence" value="ECO:0007669"/>
    <property type="project" value="UniProtKB-SubCell"/>
</dbReference>
<evidence type="ECO:0000256" key="4">
    <source>
        <dbReference type="ARBA" id="ARBA00005881"/>
    </source>
</evidence>
<keyword evidence="10" id="KW-0539">Nucleus</keyword>
<dbReference type="Proteomes" id="UP001152759">
    <property type="component" value="Chromosome 10"/>
</dbReference>
<sequence length="827" mass="91253">MPPANLENTYVATSCNRTSKSVDCSPTGLVCFASCHSVIIYKHYDKVDSGGKVIQVLTGHTKRVNSVQWVKGSPPKAQLISVSADSTANLWTLNEDGFFTQTLTLKGHADSITVIDALYVKPKSESGCGRIVIFTASNDSIIKIWTVSNTSDVDCQTIDLKNRLCLSASLAFLPGTSRILAAFATDDCKINLYISSADEDKKDFVPAEALIGHEDWVQSLDFTVDTNKDLILASGSQDTTVRLWRFSRKKENENINLDELQVEEKVIKVDEKTSFVITADSVLSGHEGWVYGVHWNNSNQKEGSGSKLQLLTSSMDKTLIIWESDESSDVWLEVVRLGEVGGNTLGFRGGKFGPNGDFILAYSYHGAFHVWKSAENGKRWDPDVVIGGHFDEVTDLQWDPKGAYLLSVSQDQTTRLHAPWVRHSKKEQQQVVWHELGRPQVHGYNLSCIAAISRTKFASGAEEKVVRTFAAPSNFLKNFKSLSNIDLQEGLRDGDSVAINPLGASVPALGLSNKAVYKSEETKTELETDKNNYPEAYFSPLDLKQPPTEEDLVQNTLWPEIQKLYGHGYEIFSLAASHDGSILASACKATSTEHAAIILWDTRTWKRIESLVSHSLTITQLSFSPNDLYLLSVSRDRDWSLFKRSKSESSDVHFELFAKTGGKKGIHTRIIWCCSWGHDSKIFCTGSRDSKAVVWSVAESMQEEVSTLSDKVSSVLMLNNESITSCSIAPGYVGGTGSYLIALGCESGYINLYLWSVAAKWSPLQTLKGSESHTLTVKKLAFRPVFGEAGKDTKDNDKILQLASAGSDHLVRVYTLFLEKLISGVNS</sequence>
<evidence type="ECO:0000256" key="1">
    <source>
        <dbReference type="ARBA" id="ARBA00004123"/>
    </source>
</evidence>
<dbReference type="SUPFAM" id="SSF50978">
    <property type="entry name" value="WD40 repeat-like"/>
    <property type="match status" value="3"/>
</dbReference>
<evidence type="ECO:0000256" key="5">
    <source>
        <dbReference type="ARBA" id="ARBA00020267"/>
    </source>
</evidence>
<dbReference type="Pfam" id="PF00400">
    <property type="entry name" value="WD40"/>
    <property type="match status" value="8"/>
</dbReference>
<dbReference type="PANTHER" id="PTHR44111:SF1">
    <property type="entry name" value="ELONGATOR COMPLEX PROTEIN 2"/>
    <property type="match status" value="1"/>
</dbReference>
<comment type="pathway">
    <text evidence="3">tRNA modification; 5-methoxycarbonylmethyl-2-thiouridine-tRNA biosynthesis.</text>
</comment>
<name>A0A9P0EZT3_BEMTA</name>
<evidence type="ECO:0000256" key="2">
    <source>
        <dbReference type="ARBA" id="ARBA00004496"/>
    </source>
</evidence>
<evidence type="ECO:0000256" key="10">
    <source>
        <dbReference type="ARBA" id="ARBA00023242"/>
    </source>
</evidence>
<dbReference type="Gene3D" id="2.130.10.10">
    <property type="entry name" value="YVTN repeat-like/Quinoprotein amine dehydrogenase"/>
    <property type="match status" value="4"/>
</dbReference>
<dbReference type="PROSITE" id="PS50294">
    <property type="entry name" value="WD_REPEATS_REGION"/>
    <property type="match status" value="1"/>
</dbReference>
<protein>
    <recommendedName>
        <fullName evidence="5">Elongator complex protein 2</fullName>
    </recommendedName>
</protein>
<evidence type="ECO:0000256" key="3">
    <source>
        <dbReference type="ARBA" id="ARBA00005043"/>
    </source>
</evidence>
<evidence type="ECO:0000313" key="13">
    <source>
        <dbReference type="Proteomes" id="UP001152759"/>
    </source>
</evidence>
<feature type="repeat" description="WD" evidence="11">
    <location>
        <begin position="57"/>
        <end position="94"/>
    </location>
</feature>
<dbReference type="InterPro" id="IPR001680">
    <property type="entry name" value="WD40_rpt"/>
</dbReference>
<keyword evidence="9" id="KW-0677">Repeat</keyword>
<dbReference type="GO" id="GO:0005737">
    <property type="term" value="C:cytoplasm"/>
    <property type="evidence" value="ECO:0007669"/>
    <property type="project" value="UniProtKB-SubCell"/>
</dbReference>
<organism evidence="12 13">
    <name type="scientific">Bemisia tabaci</name>
    <name type="common">Sweetpotato whitefly</name>
    <name type="synonym">Aleurodes tabaci</name>
    <dbReference type="NCBI Taxonomy" id="7038"/>
    <lineage>
        <taxon>Eukaryota</taxon>
        <taxon>Metazoa</taxon>
        <taxon>Ecdysozoa</taxon>
        <taxon>Arthropoda</taxon>
        <taxon>Hexapoda</taxon>
        <taxon>Insecta</taxon>
        <taxon>Pterygota</taxon>
        <taxon>Neoptera</taxon>
        <taxon>Paraneoptera</taxon>
        <taxon>Hemiptera</taxon>
        <taxon>Sternorrhyncha</taxon>
        <taxon>Aleyrodoidea</taxon>
        <taxon>Aleyrodidae</taxon>
        <taxon>Aleyrodinae</taxon>
        <taxon>Bemisia</taxon>
    </lineage>
</organism>
<proteinExistence type="inferred from homology"/>
<dbReference type="GO" id="GO:0033588">
    <property type="term" value="C:elongator holoenzyme complex"/>
    <property type="evidence" value="ECO:0007669"/>
    <property type="project" value="InterPro"/>
</dbReference>
<dbReference type="SMART" id="SM00320">
    <property type="entry name" value="WD40"/>
    <property type="match status" value="11"/>
</dbReference>